<dbReference type="VEuPathDB" id="FungiDB:TEQG_03407"/>
<dbReference type="AlphaFoldDB" id="F2PRL8"/>
<dbReference type="InterPro" id="IPR011009">
    <property type="entry name" value="Kinase-like_dom_sf"/>
</dbReference>
<gene>
    <name evidence="1" type="ORF">TEQG_03407</name>
</gene>
<dbReference type="SUPFAM" id="SSF56112">
    <property type="entry name" value="Protein kinase-like (PK-like)"/>
    <property type="match status" value="1"/>
</dbReference>
<sequence>MHSMPLNIFRYAIFNVDALCQLANSLRFGRWCTCDVTQVPVGGSLYWAVFVLFDDGVEWVFRSPRYDSTIRSAETIQKLVASEAATLRYINSHSAIPVPEVYAYSCSKNNSVGVPYILMSKAKGSPLSTKWNSRGSQKSALSLKEKAKVLSQLGSITWQLSQLRFEEIGSLFEEGDGHFQVGSCLSRGLVDFDRDSLNELPRGPFSCENEYVDALVSAFLQHTECLQLHHHCFFAPLPTRKRYDDDREYRRACEQWNNFITLGSKIDGSGNRTDYVIVGHSLRAIASKWTMKGVTAGPQHTNLEFALHHPDLNVNNIFVDDDCRITCIIDWAFCSSVPLSVLLMAPGLPQSRDELEAPLIAAFEDGLSKSISTGDTILSKLRGFPSHRFLWLFYRLVSFDSSGDYSQFEEIWRLSDQNNLDFSTFFQSQQRSDSYIKKHEEMKQDDEPVDCVMRREAAYFQRDMVGLTVSRKLTLVSEWTSRYRKNDNKGIRRSGSIFVADDRLWKWILRSLEQAEGLE</sequence>
<accession>F2PRL8</accession>
<proteinExistence type="predicted"/>
<keyword evidence="1" id="KW-0808">Transferase</keyword>
<evidence type="ECO:0000313" key="1">
    <source>
        <dbReference type="EMBL" id="EGE04536.1"/>
    </source>
</evidence>
<dbReference type="PANTHER" id="PTHR21310">
    <property type="entry name" value="AMINOGLYCOSIDE PHOSPHOTRANSFERASE-RELATED-RELATED"/>
    <property type="match status" value="1"/>
</dbReference>
<dbReference type="InterPro" id="IPR051678">
    <property type="entry name" value="AGP_Transferase"/>
</dbReference>
<dbReference type="PANTHER" id="PTHR21310:SF15">
    <property type="entry name" value="AMINOGLYCOSIDE PHOSPHOTRANSFERASE DOMAIN-CONTAINING PROTEIN"/>
    <property type="match status" value="1"/>
</dbReference>
<organism evidence="1 2">
    <name type="scientific">Trichophyton equinum (strain ATCC MYA-4606 / CBS 127.97)</name>
    <name type="common">Horse ringworm fungus</name>
    <dbReference type="NCBI Taxonomy" id="559882"/>
    <lineage>
        <taxon>Eukaryota</taxon>
        <taxon>Fungi</taxon>
        <taxon>Dikarya</taxon>
        <taxon>Ascomycota</taxon>
        <taxon>Pezizomycotina</taxon>
        <taxon>Eurotiomycetes</taxon>
        <taxon>Eurotiomycetidae</taxon>
        <taxon>Onygenales</taxon>
        <taxon>Arthrodermataceae</taxon>
        <taxon>Trichophyton</taxon>
    </lineage>
</organism>
<dbReference type="Proteomes" id="UP000009169">
    <property type="component" value="Unassembled WGS sequence"/>
</dbReference>
<evidence type="ECO:0000313" key="2">
    <source>
        <dbReference type="Proteomes" id="UP000009169"/>
    </source>
</evidence>
<keyword evidence="1" id="KW-0418">Kinase</keyword>
<protein>
    <submittedName>
        <fullName evidence="1">Protein kinase subdomain-containing protein</fullName>
    </submittedName>
</protein>
<keyword evidence="2" id="KW-1185">Reference proteome</keyword>
<name>F2PRL8_TRIEC</name>
<dbReference type="EMBL" id="DS995734">
    <property type="protein sequence ID" value="EGE04536.1"/>
    <property type="molecule type" value="Genomic_DNA"/>
</dbReference>
<dbReference type="GO" id="GO:0016301">
    <property type="term" value="F:kinase activity"/>
    <property type="evidence" value="ECO:0007669"/>
    <property type="project" value="UniProtKB-KW"/>
</dbReference>
<dbReference type="HOGENOM" id="CLU_043196_1_1_1"/>
<dbReference type="OrthoDB" id="5327538at2759"/>
<dbReference type="eggNOG" id="ENOG502SIMG">
    <property type="taxonomic scope" value="Eukaryota"/>
</dbReference>
<reference evidence="2" key="1">
    <citation type="journal article" date="2012" name="MBio">
        <title>Comparative genome analysis of Trichophyton rubrum and related dermatophytes reveals candidate genes involved in infection.</title>
        <authorList>
            <person name="Martinez D.A."/>
            <person name="Oliver B.G."/>
            <person name="Graeser Y."/>
            <person name="Goldberg J.M."/>
            <person name="Li W."/>
            <person name="Martinez-Rossi N.M."/>
            <person name="Monod M."/>
            <person name="Shelest E."/>
            <person name="Barton R.C."/>
            <person name="Birch E."/>
            <person name="Brakhage A.A."/>
            <person name="Chen Z."/>
            <person name="Gurr S.J."/>
            <person name="Heiman D."/>
            <person name="Heitman J."/>
            <person name="Kosti I."/>
            <person name="Rossi A."/>
            <person name="Saif S."/>
            <person name="Samalova M."/>
            <person name="Saunders C.W."/>
            <person name="Shea T."/>
            <person name="Summerbell R.C."/>
            <person name="Xu J."/>
            <person name="Young S."/>
            <person name="Zeng Q."/>
            <person name="Birren B.W."/>
            <person name="Cuomo C.A."/>
            <person name="White T.C."/>
        </authorList>
    </citation>
    <scope>NUCLEOTIDE SEQUENCE [LARGE SCALE GENOMIC DNA]</scope>
    <source>
        <strain evidence="2">ATCC MYA-4606 / CBS 127.97</strain>
    </source>
</reference>